<accession>A0A370GW84</accession>
<dbReference type="PANTHER" id="PTHR44845">
    <property type="entry name" value="CARRIER DOMAIN-CONTAINING PROTEIN"/>
    <property type="match status" value="1"/>
</dbReference>
<feature type="domain" description="AMP-dependent synthetase/ligase" evidence="3">
    <location>
        <begin position="112"/>
        <end position="306"/>
    </location>
</feature>
<keyword evidence="5" id="KW-1185">Reference proteome</keyword>
<dbReference type="Proteomes" id="UP000255355">
    <property type="component" value="Unassembled WGS sequence"/>
</dbReference>
<comment type="caution">
    <text evidence="4">The sequence shown here is derived from an EMBL/GenBank/DDBJ whole genome shotgun (WGS) entry which is preliminary data.</text>
</comment>
<dbReference type="OrthoDB" id="4525205at2"/>
<dbReference type="PANTHER" id="PTHR44845:SF6">
    <property type="entry name" value="BETA-ALANINE-ACTIVATING ENZYME"/>
    <property type="match status" value="1"/>
</dbReference>
<evidence type="ECO:0000256" key="2">
    <source>
        <dbReference type="ARBA" id="ARBA00022553"/>
    </source>
</evidence>
<dbReference type="SUPFAM" id="SSF56801">
    <property type="entry name" value="Acetyl-CoA synthetase-like"/>
    <property type="match status" value="1"/>
</dbReference>
<dbReference type="Pfam" id="PF00501">
    <property type="entry name" value="AMP-binding"/>
    <property type="match status" value="1"/>
</dbReference>
<dbReference type="EMBL" id="QQAZ01000012">
    <property type="protein sequence ID" value="RDI46183.1"/>
    <property type="molecule type" value="Genomic_DNA"/>
</dbReference>
<gene>
    <name evidence="4" type="ORF">DFR68_11284</name>
</gene>
<dbReference type="AlphaFoldDB" id="A0A370GW84"/>
<dbReference type="InterPro" id="IPR000873">
    <property type="entry name" value="AMP-dep_synth/lig_dom"/>
</dbReference>
<dbReference type="Gene3D" id="3.40.50.12780">
    <property type="entry name" value="N-terminal domain of ligase-like"/>
    <property type="match status" value="1"/>
</dbReference>
<organism evidence="4 5">
    <name type="scientific">Nocardia mexicana</name>
    <dbReference type="NCBI Taxonomy" id="279262"/>
    <lineage>
        <taxon>Bacteria</taxon>
        <taxon>Bacillati</taxon>
        <taxon>Actinomycetota</taxon>
        <taxon>Actinomycetes</taxon>
        <taxon>Mycobacteriales</taxon>
        <taxon>Nocardiaceae</taxon>
        <taxon>Nocardia</taxon>
    </lineage>
</organism>
<dbReference type="STRING" id="1210089.GCA_001613165_03402"/>
<evidence type="ECO:0000313" key="4">
    <source>
        <dbReference type="EMBL" id="RDI46183.1"/>
    </source>
</evidence>
<protein>
    <submittedName>
        <fullName evidence="4">AMP-binding enzyme</fullName>
    </submittedName>
</protein>
<dbReference type="RefSeq" id="WP_084519709.1">
    <property type="nucleotide sequence ID" value="NZ_QQAZ01000012.1"/>
</dbReference>
<evidence type="ECO:0000313" key="5">
    <source>
        <dbReference type="Proteomes" id="UP000255355"/>
    </source>
</evidence>
<proteinExistence type="predicted"/>
<keyword evidence="1" id="KW-0596">Phosphopantetheine</keyword>
<dbReference type="InterPro" id="IPR042099">
    <property type="entry name" value="ANL_N_sf"/>
</dbReference>
<reference evidence="4 5" key="1">
    <citation type="submission" date="2018-07" db="EMBL/GenBank/DDBJ databases">
        <title>Genomic Encyclopedia of Type Strains, Phase IV (KMG-IV): sequencing the most valuable type-strain genomes for metagenomic binning, comparative biology and taxonomic classification.</title>
        <authorList>
            <person name="Goeker M."/>
        </authorList>
    </citation>
    <scope>NUCLEOTIDE SEQUENCE [LARGE SCALE GENOMIC DNA]</scope>
    <source>
        <strain evidence="4 5">DSM 44952</strain>
    </source>
</reference>
<sequence>MSSAMFEISSARTESELSAPVRQRVLGEWATGVELSDVVGISGLIRRGQAVPIIRTAVHCGDESLDYGELFARIERGRETDRGDVAVAVRLLAAVAAQDGEPLRVRGTDGRAVVLTPRAVTAAVADRRAVAVERRWDAADPALGSADVRLVVAPWDCSHVLIELLAALADGATLVVPTAAERGDPVALSEVIRSRSVTHVVAAPEILLGLRDTGGLSTVQRWDVVGTACPPGLSGHLRTLSPEAVASFGYDLPEYAGAVARGPLDGSGRARPIPGARVLVLDDYGQPVPPGVVGEIYAGGAALAEGEGAESSRFVADPFPVDGTATRLLRTGGRGRWTSEGWLVFEDEPDHAASRRSVGRLTPAPVLA</sequence>
<evidence type="ECO:0000259" key="3">
    <source>
        <dbReference type="Pfam" id="PF00501"/>
    </source>
</evidence>
<keyword evidence="2" id="KW-0597">Phosphoprotein</keyword>
<name>A0A370GW84_9NOCA</name>
<evidence type="ECO:0000256" key="1">
    <source>
        <dbReference type="ARBA" id="ARBA00022450"/>
    </source>
</evidence>